<dbReference type="PANTHER" id="PTHR21666:SF263">
    <property type="entry name" value="MUREIN HYDROLASE ACTIVATOR NLPD"/>
    <property type="match status" value="1"/>
</dbReference>
<reference evidence="4" key="1">
    <citation type="submission" date="2016-04" db="EMBL/GenBank/DDBJ databases">
        <authorList>
            <person name="Evans L.H."/>
            <person name="Alamgir A."/>
            <person name="Owens N."/>
            <person name="Weber N.D."/>
            <person name="Virtaneva K."/>
            <person name="Barbian K."/>
            <person name="Babar A."/>
            <person name="Rosenke K."/>
        </authorList>
    </citation>
    <scope>NUCLEOTIDE SEQUENCE</scope>
    <source>
        <strain evidence="4">86</strain>
    </source>
</reference>
<comment type="similarity">
    <text evidence="1">Belongs to the E.coli NlpD/Haemophilus LppB family.</text>
</comment>
<evidence type="ECO:0000313" key="4">
    <source>
        <dbReference type="EMBL" id="SBV93709.1"/>
    </source>
</evidence>
<keyword evidence="4" id="KW-0449">Lipoprotein</keyword>
<sequence length="312" mass="32684">MGKSAAIWGLVVLLVLSGCSGVRLGGSYGGPRIGPGQYVVQRGDTVYGIATAHGVPMRSFIELNHLDPPYTLFVGQVLTIPPRPTHVVRRGDTVYRIAQTYNVDMSALVRVNDLAPPYVIYVGQVLQLPGTTEPRDDPPAVAAAPAPVPASGEPAGGAQAPPPTASETRVAALPPPKAEAIPTPPPRQGRGLEWPVRGKVIVPYGTTAKGMRNDGINISAKVGTSIRAAEAGVVAYAGNELKGFGNMLLLKHQGGLITTYAHADELKVQRGATVKRGQIIASVGQSGSVSSPQLHFEVREGSKAVDPMKYLD</sequence>
<name>A0A212J2N7_9PROT</name>
<dbReference type="SUPFAM" id="SSF51261">
    <property type="entry name" value="Duplicated hybrid motif"/>
    <property type="match status" value="1"/>
</dbReference>
<dbReference type="Pfam" id="PF01551">
    <property type="entry name" value="Peptidase_M23"/>
    <property type="match status" value="1"/>
</dbReference>
<organism evidence="4">
    <name type="scientific">uncultured Alphaproteobacteria bacterium</name>
    <dbReference type="NCBI Taxonomy" id="91750"/>
    <lineage>
        <taxon>Bacteria</taxon>
        <taxon>Pseudomonadati</taxon>
        <taxon>Pseudomonadota</taxon>
        <taxon>Alphaproteobacteria</taxon>
        <taxon>environmental samples</taxon>
    </lineage>
</organism>
<dbReference type="SMART" id="SM00257">
    <property type="entry name" value="LysM"/>
    <property type="match status" value="2"/>
</dbReference>
<feature type="compositionally biased region" description="Low complexity" evidence="2">
    <location>
        <begin position="139"/>
        <end position="159"/>
    </location>
</feature>
<feature type="region of interest" description="Disordered" evidence="2">
    <location>
        <begin position="130"/>
        <end position="169"/>
    </location>
</feature>
<dbReference type="PANTHER" id="PTHR21666">
    <property type="entry name" value="PEPTIDASE-RELATED"/>
    <property type="match status" value="1"/>
</dbReference>
<evidence type="ECO:0000256" key="2">
    <source>
        <dbReference type="SAM" id="MobiDB-lite"/>
    </source>
</evidence>
<dbReference type="InterPro" id="IPR050570">
    <property type="entry name" value="Cell_wall_metabolism_enzyme"/>
</dbReference>
<dbReference type="SUPFAM" id="SSF54106">
    <property type="entry name" value="LysM domain"/>
    <property type="match status" value="1"/>
</dbReference>
<dbReference type="CDD" id="cd00118">
    <property type="entry name" value="LysM"/>
    <property type="match status" value="2"/>
</dbReference>
<dbReference type="Gene3D" id="3.10.350.10">
    <property type="entry name" value="LysM domain"/>
    <property type="match status" value="2"/>
</dbReference>
<dbReference type="InterPro" id="IPR011055">
    <property type="entry name" value="Dup_hybrid_motif"/>
</dbReference>
<dbReference type="AlphaFoldDB" id="A0A212J2N7"/>
<dbReference type="PROSITE" id="PS51782">
    <property type="entry name" value="LYSM"/>
    <property type="match status" value="2"/>
</dbReference>
<dbReference type="InterPro" id="IPR018392">
    <property type="entry name" value="LysM"/>
</dbReference>
<proteinExistence type="inferred from homology"/>
<dbReference type="GO" id="GO:0004222">
    <property type="term" value="F:metalloendopeptidase activity"/>
    <property type="evidence" value="ECO:0007669"/>
    <property type="project" value="TreeGrafter"/>
</dbReference>
<feature type="domain" description="LysM" evidence="3">
    <location>
        <begin position="36"/>
        <end position="80"/>
    </location>
</feature>
<dbReference type="Gene3D" id="2.70.70.10">
    <property type="entry name" value="Glucose Permease (Domain IIA)"/>
    <property type="match status" value="1"/>
</dbReference>
<dbReference type="InterPro" id="IPR036779">
    <property type="entry name" value="LysM_dom_sf"/>
</dbReference>
<accession>A0A212J2N7</accession>
<dbReference type="EMBL" id="FLUO01000001">
    <property type="protein sequence ID" value="SBV93709.1"/>
    <property type="molecule type" value="Genomic_DNA"/>
</dbReference>
<feature type="domain" description="LysM" evidence="3">
    <location>
        <begin position="84"/>
        <end position="128"/>
    </location>
</feature>
<gene>
    <name evidence="4" type="ORF">KL86APRO_10418</name>
</gene>
<protein>
    <submittedName>
        <fullName evidence="4">Lipoprotein NlpD</fullName>
    </submittedName>
</protein>
<evidence type="ECO:0000256" key="1">
    <source>
        <dbReference type="ARBA" id="ARBA00038420"/>
    </source>
</evidence>
<dbReference type="InterPro" id="IPR016047">
    <property type="entry name" value="M23ase_b-sheet_dom"/>
</dbReference>
<dbReference type="CDD" id="cd12797">
    <property type="entry name" value="M23_peptidase"/>
    <property type="match status" value="1"/>
</dbReference>
<evidence type="ECO:0000259" key="3">
    <source>
        <dbReference type="PROSITE" id="PS51782"/>
    </source>
</evidence>
<dbReference type="PROSITE" id="PS51257">
    <property type="entry name" value="PROKAR_LIPOPROTEIN"/>
    <property type="match status" value="1"/>
</dbReference>
<dbReference type="Pfam" id="PF01476">
    <property type="entry name" value="LysM"/>
    <property type="match status" value="2"/>
</dbReference>